<comment type="caution">
    <text evidence="6">The sequence shown here is derived from an EMBL/GenBank/DDBJ whole genome shotgun (WGS) entry which is preliminary data.</text>
</comment>
<dbReference type="InterPro" id="IPR027417">
    <property type="entry name" value="P-loop_NTPase"/>
</dbReference>
<accession>A0A369TD46</accession>
<gene>
    <name evidence="6" type="ORF">DRB17_04170</name>
</gene>
<name>A0A369TD46_9PROT</name>
<dbReference type="GO" id="GO:0016020">
    <property type="term" value="C:membrane"/>
    <property type="evidence" value="ECO:0007669"/>
    <property type="project" value="InterPro"/>
</dbReference>
<dbReference type="PROSITE" id="PS50893">
    <property type="entry name" value="ABC_TRANSPORTER_2"/>
    <property type="match status" value="1"/>
</dbReference>
<evidence type="ECO:0000313" key="6">
    <source>
        <dbReference type="EMBL" id="RDD63210.1"/>
    </source>
</evidence>
<dbReference type="GO" id="GO:0016887">
    <property type="term" value="F:ATP hydrolysis activity"/>
    <property type="evidence" value="ECO:0007669"/>
    <property type="project" value="InterPro"/>
</dbReference>
<organism evidence="6 7">
    <name type="scientific">Ferruginivarius sediminum</name>
    <dbReference type="NCBI Taxonomy" id="2661937"/>
    <lineage>
        <taxon>Bacteria</taxon>
        <taxon>Pseudomonadati</taxon>
        <taxon>Pseudomonadota</taxon>
        <taxon>Alphaproteobacteria</taxon>
        <taxon>Rhodospirillales</taxon>
        <taxon>Rhodospirillaceae</taxon>
        <taxon>Ferruginivarius</taxon>
    </lineage>
</organism>
<evidence type="ECO:0000256" key="2">
    <source>
        <dbReference type="ARBA" id="ARBA00022592"/>
    </source>
</evidence>
<evidence type="ECO:0000256" key="1">
    <source>
        <dbReference type="ARBA" id="ARBA00022448"/>
    </source>
</evidence>
<keyword evidence="3" id="KW-0547">Nucleotide-binding</keyword>
<dbReference type="AlphaFoldDB" id="A0A369TD46"/>
<dbReference type="Proteomes" id="UP000253941">
    <property type="component" value="Unassembled WGS sequence"/>
</dbReference>
<dbReference type="SMART" id="SM00382">
    <property type="entry name" value="AAA"/>
    <property type="match status" value="1"/>
</dbReference>
<evidence type="ECO:0000259" key="5">
    <source>
        <dbReference type="PROSITE" id="PS50893"/>
    </source>
</evidence>
<proteinExistence type="predicted"/>
<dbReference type="SUPFAM" id="SSF52540">
    <property type="entry name" value="P-loop containing nucleoside triphosphate hydrolases"/>
    <property type="match status" value="1"/>
</dbReference>
<keyword evidence="1" id="KW-0813">Transport</keyword>
<dbReference type="InterPro" id="IPR003593">
    <property type="entry name" value="AAA+_ATPase"/>
</dbReference>
<reference evidence="6 7" key="1">
    <citation type="submission" date="2018-07" db="EMBL/GenBank/DDBJ databases">
        <title>Venubactetium sediminum gen. nov., sp. nov., isolated from a marine solar saltern.</title>
        <authorList>
            <person name="Wang S."/>
        </authorList>
    </citation>
    <scope>NUCLEOTIDE SEQUENCE [LARGE SCALE GENOMIC DNA]</scope>
    <source>
        <strain evidence="6 7">WD2A32</strain>
    </source>
</reference>
<protein>
    <submittedName>
        <fullName evidence="6">Phosphate ABC transporter ATP-binding protein</fullName>
    </submittedName>
</protein>
<feature type="domain" description="ABC transporter" evidence="5">
    <location>
        <begin position="1"/>
        <end position="234"/>
    </location>
</feature>
<evidence type="ECO:0000313" key="7">
    <source>
        <dbReference type="Proteomes" id="UP000253941"/>
    </source>
</evidence>
<dbReference type="PANTHER" id="PTHR43423">
    <property type="entry name" value="ABC TRANSPORTER I FAMILY MEMBER 17"/>
    <property type="match status" value="1"/>
</dbReference>
<dbReference type="InterPro" id="IPR005670">
    <property type="entry name" value="PstB-like"/>
</dbReference>
<evidence type="ECO:0000256" key="3">
    <source>
        <dbReference type="ARBA" id="ARBA00022741"/>
    </source>
</evidence>
<dbReference type="CDD" id="cd03260">
    <property type="entry name" value="ABC_PstB_phosphate_transporter"/>
    <property type="match status" value="1"/>
</dbReference>
<evidence type="ECO:0000256" key="4">
    <source>
        <dbReference type="ARBA" id="ARBA00022840"/>
    </source>
</evidence>
<keyword evidence="7" id="KW-1185">Reference proteome</keyword>
<dbReference type="PROSITE" id="PS00211">
    <property type="entry name" value="ABC_TRANSPORTER_1"/>
    <property type="match status" value="1"/>
</dbReference>
<dbReference type="EMBL" id="QPMH01000003">
    <property type="protein sequence ID" value="RDD63210.1"/>
    <property type="molecule type" value="Genomic_DNA"/>
</dbReference>
<dbReference type="Gene3D" id="3.40.50.300">
    <property type="entry name" value="P-loop containing nucleotide triphosphate hydrolases"/>
    <property type="match status" value="1"/>
</dbReference>
<dbReference type="InterPro" id="IPR017871">
    <property type="entry name" value="ABC_transporter-like_CS"/>
</dbReference>
<sequence>MAALSGIDMDIHDGGVTAIIGPSGCGKSTFLFCLNRLSDLIPGCRVDGRVMLHSHDIFSPGTDLTALRRHVGIIFQKPNPFPTTIWRNLEMPLKQSGIRDKAEIAARIEECLTAVGLWNEVRDRLRRPALGLSGGQQQRLCIARALTLRPEALLMDEPCSALDPIATGVIEELIGEFRGKYTTVVVTHNLGQARRIGTDVAFFWNEGRGGRIIERGPVEKVFDAPEDDLTRLYVEGRIA</sequence>
<keyword evidence="4 6" id="KW-0067">ATP-binding</keyword>
<dbReference type="InterPro" id="IPR003439">
    <property type="entry name" value="ABC_transporter-like_ATP-bd"/>
</dbReference>
<dbReference type="GO" id="GO:0005315">
    <property type="term" value="F:phosphate transmembrane transporter activity"/>
    <property type="evidence" value="ECO:0007669"/>
    <property type="project" value="InterPro"/>
</dbReference>
<dbReference type="PANTHER" id="PTHR43423:SF1">
    <property type="entry name" value="ABC TRANSPORTER I FAMILY MEMBER 17"/>
    <property type="match status" value="1"/>
</dbReference>
<dbReference type="Pfam" id="PF00005">
    <property type="entry name" value="ABC_tran"/>
    <property type="match status" value="1"/>
</dbReference>
<dbReference type="GO" id="GO:0035435">
    <property type="term" value="P:phosphate ion transmembrane transport"/>
    <property type="evidence" value="ECO:0007669"/>
    <property type="project" value="InterPro"/>
</dbReference>
<keyword evidence="2" id="KW-0592">Phosphate transport</keyword>
<dbReference type="RefSeq" id="WP_114581160.1">
    <property type="nucleotide sequence ID" value="NZ_QPMH01000003.1"/>
</dbReference>
<dbReference type="GO" id="GO:0005524">
    <property type="term" value="F:ATP binding"/>
    <property type="evidence" value="ECO:0007669"/>
    <property type="project" value="UniProtKB-KW"/>
</dbReference>